<gene>
    <name evidence="1" type="ORF">NHP190020_06210</name>
    <name evidence="2" type="ORF">SNTW_07530</name>
</gene>
<evidence type="ECO:0000313" key="4">
    <source>
        <dbReference type="Proteomes" id="UP000509742"/>
    </source>
</evidence>
<evidence type="ECO:0000313" key="3">
    <source>
        <dbReference type="Proteomes" id="UP000317935"/>
    </source>
</evidence>
<name>A0A6J4CX71_9HELI</name>
<protein>
    <submittedName>
        <fullName evidence="2">Uncharacterized protein</fullName>
    </submittedName>
</protein>
<reference evidence="2 3" key="1">
    <citation type="submission" date="2019-06" db="EMBL/GenBank/DDBJ databases">
        <title>Complete genome sequence of Helicobacter suis SNTW101c.</title>
        <authorList>
            <person name="Rimbara E."/>
            <person name="Suzuki M."/>
            <person name="Matsui H."/>
            <person name="Nakamura M."/>
            <person name="Mori S."/>
            <person name="Shibayama K."/>
        </authorList>
    </citation>
    <scope>NUCLEOTIDE SEQUENCE [LARGE SCALE GENOMIC DNA]</scope>
    <source>
        <strain evidence="2 3">SNTW101c</strain>
    </source>
</reference>
<dbReference type="AlphaFoldDB" id="A0A6J4CX71"/>
<dbReference type="RefSeq" id="WP_050780210.1">
    <property type="nucleotide sequence ID" value="NZ_AP019774.1"/>
</dbReference>
<dbReference type="EMBL" id="AP023036">
    <property type="protein sequence ID" value="BCD45582.1"/>
    <property type="molecule type" value="Genomic_DNA"/>
</dbReference>
<evidence type="ECO:0000313" key="2">
    <source>
        <dbReference type="EMBL" id="BCD70108.1"/>
    </source>
</evidence>
<dbReference type="Proteomes" id="UP000509742">
    <property type="component" value="Chromosome"/>
</dbReference>
<dbReference type="GeneID" id="56928296"/>
<keyword evidence="4" id="KW-1185">Reference proteome</keyword>
<organism evidence="2 3">
    <name type="scientific">Helicobacter suis</name>
    <dbReference type="NCBI Taxonomy" id="104628"/>
    <lineage>
        <taxon>Bacteria</taxon>
        <taxon>Pseudomonadati</taxon>
        <taxon>Campylobacterota</taxon>
        <taxon>Epsilonproteobacteria</taxon>
        <taxon>Campylobacterales</taxon>
        <taxon>Helicobacteraceae</taxon>
        <taxon>Helicobacter</taxon>
    </lineage>
</organism>
<dbReference type="EMBL" id="AP019774">
    <property type="protein sequence ID" value="BCD70108.1"/>
    <property type="molecule type" value="Genomic_DNA"/>
</dbReference>
<dbReference type="Proteomes" id="UP000317935">
    <property type="component" value="Chromosome"/>
</dbReference>
<sequence length="80" mass="9386">MILSFKKDDYTNLYQRTKQILQNFHSILKHYNAHVLALQQNPNSCKDEDPNLNTPACLALFMAYQQIKEQFHATPIHRLA</sequence>
<accession>A0A6J4CX71</accession>
<reference evidence="1 4" key="2">
    <citation type="submission" date="2020-04" db="EMBL/GenBank/DDBJ databases">
        <title>Genomic analysis of gastric non-Helicobacter pylori Helicobacters isolated in Japan.</title>
        <authorList>
            <person name="Suzuki M."/>
            <person name="Rimbara E."/>
        </authorList>
    </citation>
    <scope>NUCLEOTIDE SEQUENCE [LARGE SCALE GENOMIC DNA]</scope>
    <source>
        <strain evidence="1 4">NHP19-0020</strain>
    </source>
</reference>
<evidence type="ECO:0000313" key="1">
    <source>
        <dbReference type="EMBL" id="BCD45582.1"/>
    </source>
</evidence>
<proteinExistence type="predicted"/>